<dbReference type="PANTHER" id="PTHR22538">
    <property type="entry name" value="CILIA- AND FLAGELLA-ASSOCIATED PROTEIN 74"/>
    <property type="match status" value="1"/>
</dbReference>
<accession>A0A7J5ZGL6</accession>
<organism evidence="1 2">
    <name type="scientific">Dissostichus mawsoni</name>
    <name type="common">Antarctic cod</name>
    <dbReference type="NCBI Taxonomy" id="36200"/>
    <lineage>
        <taxon>Eukaryota</taxon>
        <taxon>Metazoa</taxon>
        <taxon>Chordata</taxon>
        <taxon>Craniata</taxon>
        <taxon>Vertebrata</taxon>
        <taxon>Euteleostomi</taxon>
        <taxon>Actinopterygii</taxon>
        <taxon>Neopterygii</taxon>
        <taxon>Teleostei</taxon>
        <taxon>Neoteleostei</taxon>
        <taxon>Acanthomorphata</taxon>
        <taxon>Eupercaria</taxon>
        <taxon>Perciformes</taxon>
        <taxon>Notothenioidei</taxon>
        <taxon>Nototheniidae</taxon>
        <taxon>Dissostichus</taxon>
    </lineage>
</organism>
<evidence type="ECO:0000313" key="1">
    <source>
        <dbReference type="EMBL" id="KAF3860129.1"/>
    </source>
</evidence>
<dbReference type="AlphaFoldDB" id="A0A7J5ZGL6"/>
<dbReference type="EMBL" id="JAAKFY010000002">
    <property type="protein sequence ID" value="KAF3860129.1"/>
    <property type="molecule type" value="Genomic_DNA"/>
</dbReference>
<dbReference type="PANTHER" id="PTHR22538:SF0">
    <property type="entry name" value="CILIA- AND FLAGELLA-ASSOCIATED PROTEIN 74"/>
    <property type="match status" value="1"/>
</dbReference>
<dbReference type="Proteomes" id="UP000518266">
    <property type="component" value="Unassembled WGS sequence"/>
</dbReference>
<keyword evidence="2" id="KW-1185">Reference proteome</keyword>
<dbReference type="OrthoDB" id="545169at2759"/>
<comment type="caution">
    <text evidence="1">The sequence shown here is derived from an EMBL/GenBank/DDBJ whole genome shotgun (WGS) entry which is preliminary data.</text>
</comment>
<proteinExistence type="predicted"/>
<reference evidence="1 2" key="1">
    <citation type="submission" date="2020-03" db="EMBL/GenBank/DDBJ databases">
        <title>Dissostichus mawsoni Genome sequencing and assembly.</title>
        <authorList>
            <person name="Park H."/>
        </authorList>
    </citation>
    <scope>NUCLEOTIDE SEQUENCE [LARGE SCALE GENOMIC DNA]</scope>
    <source>
        <strain evidence="1">DM0001</strain>
        <tissue evidence="1">Muscle</tissue>
    </source>
</reference>
<sequence length="103" mass="11543">MNCLPPFSLTVSKLRSSVLDVHGPFSLLNALRCIRPGEAHTLVLAFSPSLEKKFCETLEVRCQKMTLEMTLRGEGVLPLSPALTLEVSWTLAMCWRRRAPRTS</sequence>
<protein>
    <submittedName>
        <fullName evidence="1">Uncharacterized protein</fullName>
    </submittedName>
</protein>
<gene>
    <name evidence="1" type="ORF">F7725_000384</name>
</gene>
<evidence type="ECO:0000313" key="2">
    <source>
        <dbReference type="Proteomes" id="UP000518266"/>
    </source>
</evidence>
<name>A0A7J5ZGL6_DISMA</name>